<evidence type="ECO:0000313" key="4">
    <source>
        <dbReference type="Proteomes" id="UP000019225"/>
    </source>
</evidence>
<feature type="transmembrane region" description="Helical" evidence="1">
    <location>
        <begin position="213"/>
        <end position="234"/>
    </location>
</feature>
<evidence type="ECO:0000256" key="1">
    <source>
        <dbReference type="RuleBase" id="RU363076"/>
    </source>
</evidence>
<evidence type="ECO:0000256" key="2">
    <source>
        <dbReference type="SAM" id="MobiDB-lite"/>
    </source>
</evidence>
<proteinExistence type="inferred from homology"/>
<name>W5W0Q9_9PSEU</name>
<sequence length="275" mass="29995">MVRFRFLFQPGWVALTLVVFVFAGSCYAVLAPWQFGRNSDQEAQNSALQNSFSSSAVPLEQLVPAGGEPAGKIEWRLVSLTGGYLPEGEAVARLRTVQGKPASEVLTPFRLRDGRIVLVDRGYQELQPGKEIPDYPAAPGGEITLVARVRADEPLDSRAPILTASRPQVYPVSAAAVAQTSKLTITPGYFQLEPNQPGVVNALPLPQLDSGPFFSYAVQWIIFGTMALFGWAYFSWREARPGGALDKEVTQRPKRKSVAEILAEDEAREQASTSS</sequence>
<dbReference type="AlphaFoldDB" id="W5W0Q9"/>
<keyword evidence="4" id="KW-1185">Reference proteome</keyword>
<reference evidence="3 4" key="1">
    <citation type="journal article" date="2014" name="BMC Genomics">
        <title>Complete genome sequence of producer of the glycopeptide antibiotic Aculeximycin Kutzneria albida DSM 43870T, a representative of minor genus of Pseudonocardiaceae.</title>
        <authorList>
            <person name="Rebets Y."/>
            <person name="Tokovenko B."/>
            <person name="Lushchyk I."/>
            <person name="Ruckert C."/>
            <person name="Zaburannyi N."/>
            <person name="Bechthold A."/>
            <person name="Kalinowski J."/>
            <person name="Luzhetskyy A."/>
        </authorList>
    </citation>
    <scope>NUCLEOTIDE SEQUENCE [LARGE SCALE GENOMIC DNA]</scope>
    <source>
        <strain evidence="3">DSM 43870</strain>
    </source>
</reference>
<dbReference type="STRING" id="1449976.KALB_1049"/>
<dbReference type="Pfam" id="PF02104">
    <property type="entry name" value="SURF1"/>
    <property type="match status" value="1"/>
</dbReference>
<dbReference type="CDD" id="cd06662">
    <property type="entry name" value="SURF1"/>
    <property type="match status" value="1"/>
</dbReference>
<organism evidence="3 4">
    <name type="scientific">Kutzneria albida DSM 43870</name>
    <dbReference type="NCBI Taxonomy" id="1449976"/>
    <lineage>
        <taxon>Bacteria</taxon>
        <taxon>Bacillati</taxon>
        <taxon>Actinomycetota</taxon>
        <taxon>Actinomycetes</taxon>
        <taxon>Pseudonocardiales</taxon>
        <taxon>Pseudonocardiaceae</taxon>
        <taxon>Kutzneria</taxon>
    </lineage>
</organism>
<comment type="subcellular location">
    <subcellularLocation>
        <location evidence="1">Cell membrane</location>
        <topology evidence="1">Multi-pass membrane protein</topology>
    </subcellularLocation>
</comment>
<dbReference type="KEGG" id="kal:KALB_1049"/>
<keyword evidence="1" id="KW-1133">Transmembrane helix</keyword>
<keyword evidence="1" id="KW-1003">Cell membrane</keyword>
<evidence type="ECO:0000313" key="3">
    <source>
        <dbReference type="EMBL" id="AHH94422.1"/>
    </source>
</evidence>
<dbReference type="eggNOG" id="COG3346">
    <property type="taxonomic scope" value="Bacteria"/>
</dbReference>
<accession>W5W0Q9</accession>
<dbReference type="HOGENOM" id="CLU_047737_0_0_11"/>
<feature type="region of interest" description="Disordered" evidence="2">
    <location>
        <begin position="256"/>
        <end position="275"/>
    </location>
</feature>
<protein>
    <recommendedName>
        <fullName evidence="1">SURF1-like protein</fullName>
    </recommendedName>
</protein>
<comment type="caution">
    <text evidence="1">Lacks conserved residue(s) required for the propagation of feature annotation.</text>
</comment>
<keyword evidence="1" id="KW-0472">Membrane</keyword>
<dbReference type="EMBL" id="CP007155">
    <property type="protein sequence ID" value="AHH94422.1"/>
    <property type="molecule type" value="Genomic_DNA"/>
</dbReference>
<comment type="similarity">
    <text evidence="1">Belongs to the SURF1 family.</text>
</comment>
<dbReference type="GO" id="GO:0005886">
    <property type="term" value="C:plasma membrane"/>
    <property type="evidence" value="ECO:0007669"/>
    <property type="project" value="UniProtKB-SubCell"/>
</dbReference>
<gene>
    <name evidence="3" type="ORF">KALB_1049</name>
</gene>
<dbReference type="InterPro" id="IPR002994">
    <property type="entry name" value="Surf1/Shy1"/>
</dbReference>
<keyword evidence="1" id="KW-0812">Transmembrane</keyword>
<dbReference type="Proteomes" id="UP000019225">
    <property type="component" value="Chromosome"/>
</dbReference>
<dbReference type="PROSITE" id="PS51257">
    <property type="entry name" value="PROKAR_LIPOPROTEIN"/>
    <property type="match status" value="1"/>
</dbReference>
<dbReference type="PROSITE" id="PS50895">
    <property type="entry name" value="SURF1"/>
    <property type="match status" value="1"/>
</dbReference>